<evidence type="ECO:0000313" key="1">
    <source>
        <dbReference type="EMBL" id="EUA30323.1"/>
    </source>
</evidence>
<reference evidence="1" key="1">
    <citation type="submission" date="2014-01" db="EMBL/GenBank/DDBJ databases">
        <authorList>
            <person name="Brown-Elliot B."/>
            <person name="Wallace R."/>
            <person name="Lenaerts A."/>
            <person name="Ordway D."/>
            <person name="DeGroote M.A."/>
            <person name="Parker T."/>
            <person name="Sizemore C."/>
            <person name="Tallon L.J."/>
            <person name="Sadzewicz L.K."/>
            <person name="Sengamalay N."/>
            <person name="Fraser C.M."/>
            <person name="Hine E."/>
            <person name="Shefchek K.A."/>
            <person name="Das S.P."/>
            <person name="Tettelin H."/>
        </authorList>
    </citation>
    <scope>NUCLEOTIDE SEQUENCE [LARGE SCALE GENOMIC DNA]</scope>
    <source>
        <strain evidence="1">4042</strain>
    </source>
</reference>
<dbReference type="AlphaFoldDB" id="X8AH45"/>
<dbReference type="EMBL" id="JAOB01000060">
    <property type="protein sequence ID" value="EUA30323.1"/>
    <property type="molecule type" value="Genomic_DNA"/>
</dbReference>
<organism evidence="1">
    <name type="scientific">Mycobacterium xenopi 4042</name>
    <dbReference type="NCBI Taxonomy" id="1299334"/>
    <lineage>
        <taxon>Bacteria</taxon>
        <taxon>Bacillati</taxon>
        <taxon>Actinomycetota</taxon>
        <taxon>Actinomycetes</taxon>
        <taxon>Mycobacteriales</taxon>
        <taxon>Mycobacteriaceae</taxon>
        <taxon>Mycobacterium</taxon>
    </lineage>
</organism>
<proteinExistence type="predicted"/>
<dbReference type="PATRIC" id="fig|1299334.3.peg.6253"/>
<accession>X8AH45</accession>
<name>X8AH45_MYCXE</name>
<comment type="caution">
    <text evidence="1">The sequence shown here is derived from an EMBL/GenBank/DDBJ whole genome shotgun (WGS) entry which is preliminary data.</text>
</comment>
<protein>
    <submittedName>
        <fullName evidence="1">Mce-family mce1f domain protein</fullName>
    </submittedName>
</protein>
<sequence length="41" mass="4623">MAIAKYDQRTGRYVGPDGKLYQQSDLVSPSAPKKWQDLLPT</sequence>
<gene>
    <name evidence="1" type="ORF">I553_4580</name>
</gene>